<evidence type="ECO:0000313" key="12">
    <source>
        <dbReference type="EMBL" id="KAA9131443.1"/>
    </source>
</evidence>
<dbReference type="PROSITE" id="PS50110">
    <property type="entry name" value="RESPONSE_REGULATORY"/>
    <property type="match status" value="1"/>
</dbReference>
<comment type="function">
    <text evidence="7">This protein is a positive regulator for the phosphate regulon. Transcription of this operon is positively regulated by PhoB and PhoR when phosphate is limited.</text>
</comment>
<dbReference type="Gene3D" id="3.40.50.2300">
    <property type="match status" value="1"/>
</dbReference>
<dbReference type="Pfam" id="PF00486">
    <property type="entry name" value="Trans_reg_C"/>
    <property type="match status" value="1"/>
</dbReference>
<keyword evidence="5 9" id="KW-0238">DNA-binding</keyword>
<keyword evidence="13" id="KW-1185">Reference proteome</keyword>
<accession>A0A5N0T8T3</accession>
<dbReference type="SUPFAM" id="SSF52172">
    <property type="entry name" value="CheY-like"/>
    <property type="match status" value="1"/>
</dbReference>
<evidence type="ECO:0000256" key="6">
    <source>
        <dbReference type="ARBA" id="ARBA00023163"/>
    </source>
</evidence>
<evidence type="ECO:0000256" key="7">
    <source>
        <dbReference type="ARBA" id="ARBA00024735"/>
    </source>
</evidence>
<dbReference type="EMBL" id="VYXP01000005">
    <property type="protein sequence ID" value="KAA9131443.1"/>
    <property type="molecule type" value="Genomic_DNA"/>
</dbReference>
<dbReference type="FunFam" id="3.40.50.2300:FF:000001">
    <property type="entry name" value="DNA-binding response regulator PhoB"/>
    <property type="match status" value="1"/>
</dbReference>
<keyword evidence="4" id="KW-0805">Transcription regulation</keyword>
<evidence type="ECO:0000256" key="8">
    <source>
        <dbReference type="PROSITE-ProRule" id="PRU00169"/>
    </source>
</evidence>
<dbReference type="InterPro" id="IPR036388">
    <property type="entry name" value="WH-like_DNA-bd_sf"/>
</dbReference>
<evidence type="ECO:0000313" key="13">
    <source>
        <dbReference type="Proteomes" id="UP000325372"/>
    </source>
</evidence>
<dbReference type="GO" id="GO:0000156">
    <property type="term" value="F:phosphorelay response regulator activity"/>
    <property type="evidence" value="ECO:0007669"/>
    <property type="project" value="TreeGrafter"/>
</dbReference>
<dbReference type="PANTHER" id="PTHR48111">
    <property type="entry name" value="REGULATOR OF RPOS"/>
    <property type="match status" value="1"/>
</dbReference>
<dbReference type="InterPro" id="IPR016032">
    <property type="entry name" value="Sig_transdc_resp-reg_C-effctor"/>
</dbReference>
<keyword evidence="6" id="KW-0804">Transcription</keyword>
<feature type="modified residue" description="4-aspartylphosphate" evidence="8">
    <location>
        <position position="59"/>
    </location>
</feature>
<keyword evidence="3" id="KW-0902">Two-component regulatory system</keyword>
<evidence type="ECO:0000256" key="4">
    <source>
        <dbReference type="ARBA" id="ARBA00023015"/>
    </source>
</evidence>
<dbReference type="InterPro" id="IPR001867">
    <property type="entry name" value="OmpR/PhoB-type_DNA-bd"/>
</dbReference>
<dbReference type="SMART" id="SM00448">
    <property type="entry name" value="REC"/>
    <property type="match status" value="1"/>
</dbReference>
<dbReference type="InterPro" id="IPR039420">
    <property type="entry name" value="WalR-like"/>
</dbReference>
<reference evidence="12 13" key="1">
    <citation type="submission" date="2019-09" db="EMBL/GenBank/DDBJ databases">
        <title>Wenzhouxiangella sp. Genome sequencing and assembly.</title>
        <authorList>
            <person name="Zhang R."/>
        </authorList>
    </citation>
    <scope>NUCLEOTIDE SEQUENCE [LARGE SCALE GENOMIC DNA]</scope>
    <source>
        <strain evidence="12 13">W260</strain>
    </source>
</reference>
<dbReference type="SMART" id="SM00862">
    <property type="entry name" value="Trans_reg_C"/>
    <property type="match status" value="1"/>
</dbReference>
<dbReference type="GO" id="GO:0032993">
    <property type="term" value="C:protein-DNA complex"/>
    <property type="evidence" value="ECO:0007669"/>
    <property type="project" value="TreeGrafter"/>
</dbReference>
<dbReference type="Proteomes" id="UP000325372">
    <property type="component" value="Unassembled WGS sequence"/>
</dbReference>
<dbReference type="Pfam" id="PF00072">
    <property type="entry name" value="Response_reg"/>
    <property type="match status" value="1"/>
</dbReference>
<dbReference type="Gene3D" id="1.10.10.10">
    <property type="entry name" value="Winged helix-like DNA-binding domain superfamily/Winged helix DNA-binding domain"/>
    <property type="match status" value="1"/>
</dbReference>
<comment type="caution">
    <text evidence="12">The sequence shown here is derived from an EMBL/GenBank/DDBJ whole genome shotgun (WGS) entry which is preliminary data.</text>
</comment>
<sequence>MREHDLKEHRVLVVEDEGDIARLLELHLRDAGCDVELAADGHEGLSKAFARDWDLVILDLRLPGPDGLSICRALRREERYVPILMLTSKSSELDRVLGLELGADDYVTKPFSVSELMARVKAIFRRVDSLERRAPGGGLVSAGPLVIDMPCREVTLDGEPVALTTREFDLLAHFARYPGQVFSRAQLLDSVWGYGHEGYEHTVNSHINRLRSKIEPDPSSPELIVTVWGVGYKLDARANPAPATSGNVTRLHGHAR</sequence>
<keyword evidence="2 8" id="KW-0597">Phosphoprotein</keyword>
<evidence type="ECO:0000259" key="11">
    <source>
        <dbReference type="PROSITE" id="PS51755"/>
    </source>
</evidence>
<evidence type="ECO:0000256" key="1">
    <source>
        <dbReference type="ARBA" id="ARBA00013332"/>
    </source>
</evidence>
<dbReference type="InterPro" id="IPR001789">
    <property type="entry name" value="Sig_transdc_resp-reg_receiver"/>
</dbReference>
<dbReference type="Gene3D" id="6.10.250.690">
    <property type="match status" value="1"/>
</dbReference>
<evidence type="ECO:0000256" key="9">
    <source>
        <dbReference type="PROSITE-ProRule" id="PRU01091"/>
    </source>
</evidence>
<dbReference type="RefSeq" id="WP_150864093.1">
    <property type="nucleotide sequence ID" value="NZ_VYXP01000005.1"/>
</dbReference>
<dbReference type="FunFam" id="1.10.10.10:FF:000018">
    <property type="entry name" value="DNA-binding response regulator ResD"/>
    <property type="match status" value="1"/>
</dbReference>
<dbReference type="InterPro" id="IPR011006">
    <property type="entry name" value="CheY-like_superfamily"/>
</dbReference>
<dbReference type="PROSITE" id="PS51755">
    <property type="entry name" value="OMPR_PHOB"/>
    <property type="match status" value="1"/>
</dbReference>
<protein>
    <recommendedName>
        <fullName evidence="1">Phosphate regulon transcriptional regulatory protein PhoB</fullName>
    </recommendedName>
</protein>
<dbReference type="GO" id="GO:0005829">
    <property type="term" value="C:cytosol"/>
    <property type="evidence" value="ECO:0007669"/>
    <property type="project" value="TreeGrafter"/>
</dbReference>
<evidence type="ECO:0000256" key="5">
    <source>
        <dbReference type="ARBA" id="ARBA00023125"/>
    </source>
</evidence>
<evidence type="ECO:0000256" key="2">
    <source>
        <dbReference type="ARBA" id="ARBA00022553"/>
    </source>
</evidence>
<dbReference type="AlphaFoldDB" id="A0A5N0T8T3"/>
<feature type="domain" description="OmpR/PhoB-type" evidence="11">
    <location>
        <begin position="137"/>
        <end position="236"/>
    </location>
</feature>
<feature type="DNA-binding region" description="OmpR/PhoB-type" evidence="9">
    <location>
        <begin position="137"/>
        <end position="236"/>
    </location>
</feature>
<dbReference type="GO" id="GO:0000976">
    <property type="term" value="F:transcription cis-regulatory region binding"/>
    <property type="evidence" value="ECO:0007669"/>
    <property type="project" value="TreeGrafter"/>
</dbReference>
<evidence type="ECO:0000256" key="3">
    <source>
        <dbReference type="ARBA" id="ARBA00023012"/>
    </source>
</evidence>
<proteinExistence type="predicted"/>
<evidence type="ECO:0000259" key="10">
    <source>
        <dbReference type="PROSITE" id="PS50110"/>
    </source>
</evidence>
<dbReference type="PANTHER" id="PTHR48111:SF21">
    <property type="entry name" value="DNA-BINDING DUAL MASTER TRANSCRIPTIONAL REGULATOR RPAA"/>
    <property type="match status" value="1"/>
</dbReference>
<gene>
    <name evidence="12" type="ORF">F3N42_08990</name>
</gene>
<name>A0A5N0T8T3_9GAMM</name>
<dbReference type="SUPFAM" id="SSF46894">
    <property type="entry name" value="C-terminal effector domain of the bipartite response regulators"/>
    <property type="match status" value="1"/>
</dbReference>
<dbReference type="CDD" id="cd00383">
    <property type="entry name" value="trans_reg_C"/>
    <property type="match status" value="1"/>
</dbReference>
<feature type="domain" description="Response regulatory" evidence="10">
    <location>
        <begin position="10"/>
        <end position="124"/>
    </location>
</feature>
<organism evidence="12 13">
    <name type="scientific">Marinihelvus fidelis</name>
    <dbReference type="NCBI Taxonomy" id="2613842"/>
    <lineage>
        <taxon>Bacteria</taxon>
        <taxon>Pseudomonadati</taxon>
        <taxon>Pseudomonadota</taxon>
        <taxon>Gammaproteobacteria</taxon>
        <taxon>Chromatiales</taxon>
        <taxon>Wenzhouxiangellaceae</taxon>
        <taxon>Marinihelvus</taxon>
    </lineage>
</organism>
<dbReference type="GO" id="GO:0006355">
    <property type="term" value="P:regulation of DNA-templated transcription"/>
    <property type="evidence" value="ECO:0007669"/>
    <property type="project" value="InterPro"/>
</dbReference>